<proteinExistence type="inferred from homology"/>
<dbReference type="AlphaFoldDB" id="A0A558HJI3"/>
<organism evidence="3 4">
    <name type="scientific">Cobetia crustatorum</name>
    <dbReference type="NCBI Taxonomy" id="553385"/>
    <lineage>
        <taxon>Bacteria</taxon>
        <taxon>Pseudomonadati</taxon>
        <taxon>Pseudomonadota</taxon>
        <taxon>Gammaproteobacteria</taxon>
        <taxon>Oceanospirillales</taxon>
        <taxon>Halomonadaceae</taxon>
        <taxon>Cobetia</taxon>
    </lineage>
</organism>
<comment type="caution">
    <text evidence="3">The sequence shown here is derived from an EMBL/GenBank/DDBJ whole genome shotgun (WGS) entry which is preliminary data.</text>
</comment>
<accession>A0A558HJI3</accession>
<dbReference type="Proteomes" id="UP000319941">
    <property type="component" value="Unassembled WGS sequence"/>
</dbReference>
<dbReference type="SUPFAM" id="SSF160191">
    <property type="entry name" value="YcgL-like"/>
    <property type="match status" value="1"/>
</dbReference>
<dbReference type="Pfam" id="PF05166">
    <property type="entry name" value="YcgL"/>
    <property type="match status" value="1"/>
</dbReference>
<dbReference type="RefSeq" id="WP_024953263.1">
    <property type="nucleotide sequence ID" value="NZ_CAWOWR010000137.1"/>
</dbReference>
<name>A0A558HJI3_9GAMM</name>
<dbReference type="InterPro" id="IPR027354">
    <property type="entry name" value="YcgL_dom"/>
</dbReference>
<evidence type="ECO:0000313" key="3">
    <source>
        <dbReference type="EMBL" id="TVU69294.1"/>
    </source>
</evidence>
<reference evidence="3 4" key="1">
    <citation type="submission" date="2019-07" db="EMBL/GenBank/DDBJ databases">
        <title>Diversity of Bacteria from Kongsfjorden, Arctic.</title>
        <authorList>
            <person name="Yu Y."/>
        </authorList>
    </citation>
    <scope>NUCLEOTIDE SEQUENCE [LARGE SCALE GENOMIC DNA]</scope>
    <source>
        <strain evidence="3 4">SM1923</strain>
    </source>
</reference>
<dbReference type="OrthoDB" id="7062382at2"/>
<keyword evidence="4" id="KW-1185">Reference proteome</keyword>
<evidence type="ECO:0000313" key="4">
    <source>
        <dbReference type="Proteomes" id="UP000319941"/>
    </source>
</evidence>
<dbReference type="Gene3D" id="3.10.510.20">
    <property type="entry name" value="YcgL domain"/>
    <property type="match status" value="1"/>
</dbReference>
<dbReference type="InterPro" id="IPR038068">
    <property type="entry name" value="YcgL-like_sf"/>
</dbReference>
<dbReference type="PANTHER" id="PTHR38109">
    <property type="entry name" value="PROTEIN YCGL"/>
    <property type="match status" value="1"/>
</dbReference>
<protein>
    <recommendedName>
        <fullName evidence="1">YcgL domain-containing protein FQP86_12685</fullName>
    </recommendedName>
</protein>
<evidence type="ECO:0000259" key="2">
    <source>
        <dbReference type="PROSITE" id="PS51648"/>
    </source>
</evidence>
<gene>
    <name evidence="3" type="ORF">FQP86_12685</name>
</gene>
<sequence length="98" mass="11292">MTDDKMICEIYKSTQKDEMYLYVEKTRGLKDVPEFLLGIFGKPTALMTILIRANKPLARVDSVTVLEKIREQGFYLQMPPAKENLLKELGVTPPETHY</sequence>
<evidence type="ECO:0000256" key="1">
    <source>
        <dbReference type="HAMAP-Rule" id="MF_01866"/>
    </source>
</evidence>
<feature type="domain" description="YcgL" evidence="2">
    <location>
        <begin position="6"/>
        <end position="90"/>
    </location>
</feature>
<dbReference type="PROSITE" id="PS51648">
    <property type="entry name" value="YCGL"/>
    <property type="match status" value="1"/>
</dbReference>
<dbReference type="HAMAP" id="MF_01866">
    <property type="entry name" value="UPF0745"/>
    <property type="match status" value="1"/>
</dbReference>
<dbReference type="PANTHER" id="PTHR38109:SF1">
    <property type="entry name" value="PROTEIN YCGL"/>
    <property type="match status" value="1"/>
</dbReference>
<dbReference type="STRING" id="553385.GCA_000591415_03523"/>
<dbReference type="EMBL" id="VNFH01000008">
    <property type="protein sequence ID" value="TVU69294.1"/>
    <property type="molecule type" value="Genomic_DNA"/>
</dbReference>